<proteinExistence type="inferred from homology"/>
<evidence type="ECO:0000256" key="2">
    <source>
        <dbReference type="ARBA" id="ARBA00023125"/>
    </source>
</evidence>
<dbReference type="SUPFAM" id="SSF56349">
    <property type="entry name" value="DNA breaking-rejoining enzymes"/>
    <property type="match status" value="1"/>
</dbReference>
<evidence type="ECO:0000256" key="3">
    <source>
        <dbReference type="ARBA" id="ARBA00023172"/>
    </source>
</evidence>
<reference evidence="7 8" key="1">
    <citation type="submission" date="2024-09" db="EMBL/GenBank/DDBJ databases">
        <authorList>
            <person name="Sun Q."/>
            <person name="Mori K."/>
        </authorList>
    </citation>
    <scope>NUCLEOTIDE SEQUENCE [LARGE SCALE GENOMIC DNA]</scope>
    <source>
        <strain evidence="7 8">TISTR 1856</strain>
    </source>
</reference>
<dbReference type="InterPro" id="IPR013762">
    <property type="entry name" value="Integrase-like_cat_sf"/>
</dbReference>
<dbReference type="InterPro" id="IPR050090">
    <property type="entry name" value="Tyrosine_recombinase_XerCD"/>
</dbReference>
<keyword evidence="3" id="KW-0233">DNA recombination</keyword>
<evidence type="ECO:0000256" key="4">
    <source>
        <dbReference type="PROSITE-ProRule" id="PRU01248"/>
    </source>
</evidence>
<dbReference type="Proteomes" id="UP001589748">
    <property type="component" value="Unassembled WGS sequence"/>
</dbReference>
<dbReference type="PANTHER" id="PTHR30349:SF64">
    <property type="entry name" value="PROPHAGE INTEGRASE INTD-RELATED"/>
    <property type="match status" value="1"/>
</dbReference>
<evidence type="ECO:0000259" key="6">
    <source>
        <dbReference type="PROSITE" id="PS51900"/>
    </source>
</evidence>
<dbReference type="InterPro" id="IPR002104">
    <property type="entry name" value="Integrase_catalytic"/>
</dbReference>
<gene>
    <name evidence="7" type="ORF">ACFFVI_16795</name>
</gene>
<keyword evidence="8" id="KW-1185">Reference proteome</keyword>
<name>A0ABV5LX52_9ACTN</name>
<evidence type="ECO:0000313" key="8">
    <source>
        <dbReference type="Proteomes" id="UP001589748"/>
    </source>
</evidence>
<sequence length="282" mass="31250">MIRADHGRPTSPTLHAPWDHLITGWTAWMRAAHRPVGTIDLRRYHLGRIRRWFEPLHAAELTTQDLAEFIAAHAWQKETARSYRASLRSFYGWAHAVGLVVDDPARALPSITPSRGRPRPTPTSVFQTALAAAGPRERLMLLLAAHAGLRRAEIAHVHTRDVEEDLLGFALRVHGKGDVVRRVPLTDDLARALRAAPPGWVFPSPGGGHLTPAHVGKLVSTLLPEGWTTHTLRHRFASRAYAGSRDLRAVQELLGHSKPETTARYTEVPADDLRKVVLLAVA</sequence>
<dbReference type="Gene3D" id="1.10.150.130">
    <property type="match status" value="1"/>
</dbReference>
<dbReference type="PANTHER" id="PTHR30349">
    <property type="entry name" value="PHAGE INTEGRASE-RELATED"/>
    <property type="match status" value="1"/>
</dbReference>
<organism evidence="7 8">
    <name type="scientific">Kineococcus gynurae</name>
    <dbReference type="NCBI Taxonomy" id="452979"/>
    <lineage>
        <taxon>Bacteria</taxon>
        <taxon>Bacillati</taxon>
        <taxon>Actinomycetota</taxon>
        <taxon>Actinomycetes</taxon>
        <taxon>Kineosporiales</taxon>
        <taxon>Kineosporiaceae</taxon>
        <taxon>Kineococcus</taxon>
    </lineage>
</organism>
<dbReference type="Gene3D" id="1.10.443.10">
    <property type="entry name" value="Intergrase catalytic core"/>
    <property type="match status" value="1"/>
</dbReference>
<protein>
    <submittedName>
        <fullName evidence="7">Tyrosine-type recombinase/integrase</fullName>
    </submittedName>
</protein>
<feature type="domain" description="Core-binding (CB)" evidence="6">
    <location>
        <begin position="16"/>
        <end position="95"/>
    </location>
</feature>
<accession>A0ABV5LX52</accession>
<feature type="domain" description="Tyr recombinase" evidence="5">
    <location>
        <begin position="116"/>
        <end position="278"/>
    </location>
</feature>
<dbReference type="InterPro" id="IPR011010">
    <property type="entry name" value="DNA_brk_join_enz"/>
</dbReference>
<dbReference type="RefSeq" id="WP_380136690.1">
    <property type="nucleotide sequence ID" value="NZ_JBHLUI010000008.1"/>
</dbReference>
<evidence type="ECO:0000259" key="5">
    <source>
        <dbReference type="PROSITE" id="PS51898"/>
    </source>
</evidence>
<comment type="similarity">
    <text evidence="1">Belongs to the 'phage' integrase family.</text>
</comment>
<comment type="caution">
    <text evidence="7">The sequence shown here is derived from an EMBL/GenBank/DDBJ whole genome shotgun (WGS) entry which is preliminary data.</text>
</comment>
<dbReference type="PROSITE" id="PS51898">
    <property type="entry name" value="TYR_RECOMBINASE"/>
    <property type="match status" value="1"/>
</dbReference>
<evidence type="ECO:0000256" key="1">
    <source>
        <dbReference type="ARBA" id="ARBA00008857"/>
    </source>
</evidence>
<dbReference type="InterPro" id="IPR044068">
    <property type="entry name" value="CB"/>
</dbReference>
<dbReference type="PROSITE" id="PS51900">
    <property type="entry name" value="CB"/>
    <property type="match status" value="1"/>
</dbReference>
<dbReference type="Pfam" id="PF00589">
    <property type="entry name" value="Phage_integrase"/>
    <property type="match status" value="1"/>
</dbReference>
<dbReference type="InterPro" id="IPR010998">
    <property type="entry name" value="Integrase_recombinase_N"/>
</dbReference>
<dbReference type="EMBL" id="JBHMDM010000007">
    <property type="protein sequence ID" value="MFB9378623.1"/>
    <property type="molecule type" value="Genomic_DNA"/>
</dbReference>
<evidence type="ECO:0000313" key="7">
    <source>
        <dbReference type="EMBL" id="MFB9378623.1"/>
    </source>
</evidence>
<keyword evidence="2 4" id="KW-0238">DNA-binding</keyword>